<dbReference type="SUPFAM" id="SSF54928">
    <property type="entry name" value="RNA-binding domain, RBD"/>
    <property type="match status" value="2"/>
</dbReference>
<feature type="compositionally biased region" description="Low complexity" evidence="2">
    <location>
        <begin position="1270"/>
        <end position="1280"/>
    </location>
</feature>
<accession>A0A2A9MKR0</accession>
<feature type="compositionally biased region" description="Pro residues" evidence="2">
    <location>
        <begin position="523"/>
        <end position="534"/>
    </location>
</feature>
<dbReference type="Proteomes" id="UP000224006">
    <property type="component" value="Chromosome IV"/>
</dbReference>
<feature type="compositionally biased region" description="Gly residues" evidence="2">
    <location>
        <begin position="1306"/>
        <end position="1328"/>
    </location>
</feature>
<evidence type="ECO:0000313" key="5">
    <source>
        <dbReference type="Proteomes" id="UP000224006"/>
    </source>
</evidence>
<evidence type="ECO:0000256" key="2">
    <source>
        <dbReference type="SAM" id="MobiDB-lite"/>
    </source>
</evidence>
<evidence type="ECO:0000259" key="3">
    <source>
        <dbReference type="PROSITE" id="PS50102"/>
    </source>
</evidence>
<dbReference type="VEuPathDB" id="ToxoDB:BESB_056630"/>
<feature type="compositionally biased region" description="Pro residues" evidence="2">
    <location>
        <begin position="1197"/>
        <end position="1209"/>
    </location>
</feature>
<feature type="compositionally biased region" description="Basic and acidic residues" evidence="2">
    <location>
        <begin position="712"/>
        <end position="722"/>
    </location>
</feature>
<feature type="compositionally biased region" description="Low complexity" evidence="2">
    <location>
        <begin position="889"/>
        <end position="904"/>
    </location>
</feature>
<dbReference type="GeneID" id="40310592"/>
<feature type="compositionally biased region" description="Acidic residues" evidence="2">
    <location>
        <begin position="130"/>
        <end position="143"/>
    </location>
</feature>
<feature type="compositionally biased region" description="Basic and acidic residues" evidence="2">
    <location>
        <begin position="578"/>
        <end position="588"/>
    </location>
</feature>
<sequence>MEEDEAPSGEGGACPAECGEAMGFAAAAMHASSVPDGVADDRDGEGEEEEDVHEEAFEAPSPGREGDQPAFSPGREQEEDEELLDDDEEPADAGFDRETQEDEEKVDFSADEHGPEDGKSSHGIRPLSGGEEERDDGEEEEETGSAADDGAGDDDAMSSSSHPERGRPSHDHGCDAEDDDGPAQGSSGLSHAPRASAASERVSAALADIATLCEPDSDEEGEISEDEVPFCRVTPQNPSFRSRALEFLNLPPNLTHLALQEALSRVGEVEEVVSSRFSSAGAHHSNAQDGTKGDSSRRRSGWIVRFRRAEDAAEVRKAFDGKVFGKSTVQVLFARDMPRNQKNRAGNQLSPDNAKRQLGKGGANAANGPNLRNRQSPPPPGAPGAGAGAPGPAGAAGLLPPGAGGPSPVGVAGMPAGAGVRSPLGPPPPFPPRPGVVGQGPGGAGVPPGPPGPPGARAGPPHVAGPGGVVGPPMGGPMPPNLVGGPLGRPPPGYGAGPMGIGGPPPPPPPPAPMMGRGGQPGPCCPPPPPPQQPGPSGVVEGRPGGGKAILRPRPDAGALKGRGEGDAAGAAQGASDTKVRLTPREEGPATGDQGGEDAKSDAAARSGARGRFAGPPGKVGVGGTTGPRERLTAEQRLECPVSLWKEKMTIEEQMNDYRELWRRFGYTNRYLLLSNIPQSLLSMEAMTEWLGKITGEMDFDLEFIPPLPAADKPDGGAEPKGAEAQGEDTEEGREADLSKGEEGAGDKADGRGGRDADMASPRSQAAEKGDSAGAEEDEADAHPQGDREGEGAQQGEEEQEAMEKEAGDRSPEHEEGYGGPEDGKEDAHATAEGSGRGMGDEDTKEEAPHSPNEGTVGVAREDAEEGEPARATGGAQEESPNHLDAADPTGPAGASGARGSTSGEDQENIAPEAAELADQGEKRQEQGEKTGEQDASGNAEAQIAEGESHQQGEAEASMATSAAGTEVVAHITYRTKKACMAAQKKLELNDLGIEIEPAGPRRPNSVLWLGNVREFMCKKPEQDRLRSLFEHFGEVVRFRLLAEKTCGFVHYRRTRDAVKARNHLYGLLVGREIYLNVDFSPLDPHAQHSAGGADGSSSAMGARRGNRHQRSRSPSPSSSRFRGGSSRRGQIAAAAGSNAGAGGGHFAGSHAPSAGDPRLVNLSPVSPPPHSMGGVHPPSPGSAGPGGAMGCRGPQFPGPRPLDGPPGPSAGGPVPSSIPPPPGCPWGGGGLGAQPSAKRPGPNAGGVQGGAGGAPFPPHHPLPPPPGSPYAMPANAAPGLLPPGGGPGGPGLIGPAGLRRKDGKGGMFVEGPGGGPLPPGLGGGAFGRGPSDEEGAAGASQSHAAGRKGELSSASSDPLMDLLRGDPSLLDSMILDLAKERLKAELFSKEEAGAPSGAHTSRAGRDAAAKRGDAGFSSPDDQVGGRKGPGSKGDDRERHGPSLGSSEGGSEGARRRRSLERNEDEFLPFSHLRDGHDERGKGRPHMGGDRDEARRGGIRGRGYMLDSRQGRIGSGSYMNGESEEAMGHHGRERRNSRERERERPRGVMSALGDLPHAQGAGLEGPGGREAGAGAIDGDETGTRTLEAAARAAAPAEVAAEAATWGSEAARDIIQVALRRVSWGEANQTGTAP</sequence>
<feature type="compositionally biased region" description="Low complexity" evidence="2">
    <location>
        <begin position="1234"/>
        <end position="1243"/>
    </location>
</feature>
<feature type="compositionally biased region" description="Basic and acidic residues" evidence="2">
    <location>
        <begin position="1526"/>
        <end position="1546"/>
    </location>
</feature>
<feature type="compositionally biased region" description="Gly residues" evidence="2">
    <location>
        <begin position="1244"/>
        <end position="1254"/>
    </location>
</feature>
<feature type="compositionally biased region" description="Low complexity" evidence="2">
    <location>
        <begin position="604"/>
        <end position="617"/>
    </location>
</feature>
<dbReference type="PROSITE" id="PS50102">
    <property type="entry name" value="RRM"/>
    <property type="match status" value="2"/>
</dbReference>
<feature type="region of interest" description="Disordered" evidence="2">
    <location>
        <begin position="334"/>
        <end position="634"/>
    </location>
</feature>
<dbReference type="CDD" id="cd00590">
    <property type="entry name" value="RRM_SF"/>
    <property type="match status" value="2"/>
</dbReference>
<feature type="compositionally biased region" description="Low complexity" evidence="2">
    <location>
        <begin position="408"/>
        <end position="423"/>
    </location>
</feature>
<feature type="domain" description="RRM" evidence="3">
    <location>
        <begin position="1006"/>
        <end position="1081"/>
    </location>
</feature>
<reference evidence="4 5" key="1">
    <citation type="submission" date="2017-09" db="EMBL/GenBank/DDBJ databases">
        <title>Genome sequencing of Besnoitia besnoiti strain Bb-Ger1.</title>
        <authorList>
            <person name="Schares G."/>
            <person name="Venepally P."/>
            <person name="Lorenzi H.A."/>
        </authorList>
    </citation>
    <scope>NUCLEOTIDE SEQUENCE [LARGE SCALE GENOMIC DNA]</scope>
    <source>
        <strain evidence="4 5">Bb-Ger1</strain>
    </source>
</reference>
<dbReference type="KEGG" id="bbes:BESB_056630"/>
<dbReference type="InterPro" id="IPR052645">
    <property type="entry name" value="Pumilio_domain_protein"/>
</dbReference>
<feature type="compositionally biased region" description="Pro residues" evidence="2">
    <location>
        <begin position="503"/>
        <end position="513"/>
    </location>
</feature>
<dbReference type="SMART" id="SM00360">
    <property type="entry name" value="RRM"/>
    <property type="match status" value="2"/>
</dbReference>
<proteinExistence type="predicted"/>
<feature type="region of interest" description="Disordered" evidence="2">
    <location>
        <begin position="27"/>
        <end position="202"/>
    </location>
</feature>
<feature type="region of interest" description="Disordered" evidence="2">
    <location>
        <begin position="705"/>
        <end position="960"/>
    </location>
</feature>
<dbReference type="PANTHER" id="PTHR47093:SF1">
    <property type="entry name" value="PROTEIN JSN1-RELATED"/>
    <property type="match status" value="1"/>
</dbReference>
<feature type="compositionally biased region" description="Basic and acidic residues" evidence="2">
    <location>
        <begin position="781"/>
        <end position="791"/>
    </location>
</feature>
<feature type="compositionally biased region" description="Low complexity" evidence="2">
    <location>
        <begin position="455"/>
        <end position="464"/>
    </location>
</feature>
<feature type="compositionally biased region" description="Gly residues" evidence="2">
    <location>
        <begin position="1562"/>
        <end position="1571"/>
    </location>
</feature>
<dbReference type="OrthoDB" id="333129at2759"/>
<protein>
    <recommendedName>
        <fullName evidence="3">RRM domain-containing protein</fullName>
    </recommendedName>
</protein>
<feature type="compositionally biased region" description="Basic and acidic residues" evidence="2">
    <location>
        <begin position="1404"/>
        <end position="1414"/>
    </location>
</feature>
<feature type="compositionally biased region" description="Basic and acidic residues" evidence="2">
    <location>
        <begin position="106"/>
        <end position="120"/>
    </location>
</feature>
<feature type="compositionally biased region" description="Pro residues" evidence="2">
    <location>
        <begin position="1256"/>
        <end position="1269"/>
    </location>
</feature>
<dbReference type="EMBL" id="NWUJ01000004">
    <property type="protein sequence ID" value="PFH36012.1"/>
    <property type="molecule type" value="Genomic_DNA"/>
</dbReference>
<feature type="region of interest" description="Disordered" evidence="2">
    <location>
        <begin position="277"/>
        <end position="298"/>
    </location>
</feature>
<feature type="compositionally biased region" description="Low complexity" evidence="2">
    <location>
        <begin position="192"/>
        <end position="202"/>
    </location>
</feature>
<dbReference type="RefSeq" id="XP_029220021.1">
    <property type="nucleotide sequence ID" value="XM_029364098.1"/>
</dbReference>
<comment type="caution">
    <text evidence="4">The sequence shown here is derived from an EMBL/GenBank/DDBJ whole genome shotgun (WGS) entry which is preliminary data.</text>
</comment>
<feature type="compositionally biased region" description="Basic and acidic residues" evidence="2">
    <location>
        <begin position="802"/>
        <end position="830"/>
    </location>
</feature>
<keyword evidence="1" id="KW-0694">RNA-binding</keyword>
<dbReference type="Gene3D" id="3.30.70.330">
    <property type="match status" value="2"/>
</dbReference>
<dbReference type="InterPro" id="IPR012677">
    <property type="entry name" value="Nucleotide-bd_a/b_plait_sf"/>
</dbReference>
<keyword evidence="5" id="KW-1185">Reference proteome</keyword>
<dbReference type="InterPro" id="IPR035979">
    <property type="entry name" value="RBD_domain_sf"/>
</dbReference>
<name>A0A2A9MKR0_BESBE</name>
<evidence type="ECO:0000256" key="1">
    <source>
        <dbReference type="PROSITE-ProRule" id="PRU00176"/>
    </source>
</evidence>
<feature type="region of interest" description="Disordered" evidence="2">
    <location>
        <begin position="1389"/>
        <end position="1579"/>
    </location>
</feature>
<dbReference type="GO" id="GO:0000288">
    <property type="term" value="P:nuclear-transcribed mRNA catabolic process, deadenylation-dependent decay"/>
    <property type="evidence" value="ECO:0007669"/>
    <property type="project" value="TreeGrafter"/>
</dbReference>
<feature type="compositionally biased region" description="Basic and acidic residues" evidence="2">
    <location>
        <begin position="1472"/>
        <end position="1496"/>
    </location>
</feature>
<dbReference type="STRING" id="94643.A0A2A9MKR0"/>
<dbReference type="Pfam" id="PF00076">
    <property type="entry name" value="RRM_1"/>
    <property type="match status" value="1"/>
</dbReference>
<feature type="compositionally biased region" description="Pro residues" evidence="2">
    <location>
        <begin position="424"/>
        <end position="434"/>
    </location>
</feature>
<feature type="compositionally biased region" description="Basic and acidic residues" evidence="2">
    <location>
        <begin position="733"/>
        <end position="758"/>
    </location>
</feature>
<feature type="compositionally biased region" description="Basic and acidic residues" evidence="2">
    <location>
        <begin position="162"/>
        <end position="175"/>
    </location>
</feature>
<evidence type="ECO:0000313" key="4">
    <source>
        <dbReference type="EMBL" id="PFH36012.1"/>
    </source>
</evidence>
<feature type="compositionally biased region" description="Low complexity" evidence="2">
    <location>
        <begin position="1090"/>
        <end position="1103"/>
    </location>
</feature>
<gene>
    <name evidence="4" type="ORF">BESB_056630</name>
</gene>
<feature type="compositionally biased region" description="Basic and acidic residues" evidence="2">
    <location>
        <begin position="839"/>
        <end position="849"/>
    </location>
</feature>
<dbReference type="GO" id="GO:0003723">
    <property type="term" value="F:RNA binding"/>
    <property type="evidence" value="ECO:0007669"/>
    <property type="project" value="UniProtKB-UniRule"/>
</dbReference>
<feature type="compositionally biased region" description="Acidic residues" evidence="2">
    <location>
        <begin position="42"/>
        <end position="53"/>
    </location>
</feature>
<feature type="domain" description="RRM" evidence="3">
    <location>
        <begin position="243"/>
        <end position="336"/>
    </location>
</feature>
<feature type="region of interest" description="Disordered" evidence="2">
    <location>
        <begin position="1087"/>
        <end position="1366"/>
    </location>
</feature>
<feature type="compositionally biased region" description="Acidic residues" evidence="2">
    <location>
        <begin position="77"/>
        <end position="91"/>
    </location>
</feature>
<feature type="compositionally biased region" description="Gly residues" evidence="2">
    <location>
        <begin position="437"/>
        <end position="446"/>
    </location>
</feature>
<feature type="compositionally biased region" description="Basic and acidic residues" evidence="2">
    <location>
        <begin position="920"/>
        <end position="933"/>
    </location>
</feature>
<feature type="compositionally biased region" description="Low complexity" evidence="2">
    <location>
        <begin position="392"/>
        <end position="401"/>
    </location>
</feature>
<organism evidence="4 5">
    <name type="scientific">Besnoitia besnoiti</name>
    <name type="common">Apicomplexan protozoan</name>
    <dbReference type="NCBI Taxonomy" id="94643"/>
    <lineage>
        <taxon>Eukaryota</taxon>
        <taxon>Sar</taxon>
        <taxon>Alveolata</taxon>
        <taxon>Apicomplexa</taxon>
        <taxon>Conoidasida</taxon>
        <taxon>Coccidia</taxon>
        <taxon>Eucoccidiorida</taxon>
        <taxon>Eimeriorina</taxon>
        <taxon>Sarcocystidae</taxon>
        <taxon>Besnoitia</taxon>
    </lineage>
</organism>
<feature type="compositionally biased region" description="Low complexity" evidence="2">
    <location>
        <begin position="1113"/>
        <end position="1139"/>
    </location>
</feature>
<dbReference type="InterPro" id="IPR000504">
    <property type="entry name" value="RRM_dom"/>
</dbReference>
<dbReference type="PANTHER" id="PTHR47093">
    <property type="entry name" value="PROTEIN JSN1-RELATED"/>
    <property type="match status" value="1"/>
</dbReference>